<dbReference type="GO" id="GO:0016853">
    <property type="term" value="F:isomerase activity"/>
    <property type="evidence" value="ECO:0007669"/>
    <property type="project" value="UniProtKB-KW"/>
</dbReference>
<accession>A0A261SNQ8</accession>
<dbReference type="PANTHER" id="PTHR43709">
    <property type="entry name" value="ACONITATE ISOMERASE-RELATED"/>
    <property type="match status" value="1"/>
</dbReference>
<evidence type="ECO:0000313" key="3">
    <source>
        <dbReference type="EMBL" id="OZI38677.1"/>
    </source>
</evidence>
<evidence type="ECO:0000256" key="1">
    <source>
        <dbReference type="ARBA" id="ARBA00007673"/>
    </source>
</evidence>
<proteinExistence type="inferred from homology"/>
<reference evidence="4" key="1">
    <citation type="submission" date="2017-05" db="EMBL/GenBank/DDBJ databases">
        <title>Complete and WGS of Bordetella genogroups.</title>
        <authorList>
            <person name="Spilker T."/>
            <person name="Lipuma J."/>
        </authorList>
    </citation>
    <scope>NUCLEOTIDE SEQUENCE [LARGE SCALE GENOMIC DNA]</scope>
    <source>
        <strain evidence="4">AU16122</strain>
    </source>
</reference>
<keyword evidence="4" id="KW-1185">Reference proteome</keyword>
<dbReference type="InterPro" id="IPR007400">
    <property type="entry name" value="PrpF-like"/>
</dbReference>
<dbReference type="SUPFAM" id="SSF54506">
    <property type="entry name" value="Diaminopimelate epimerase-like"/>
    <property type="match status" value="2"/>
</dbReference>
<dbReference type="PANTHER" id="PTHR43709:SF2">
    <property type="entry name" value="DUF453 DOMAIN PROTEIN (AFU_ORTHOLOGUE AFUA_6G00360)"/>
    <property type="match status" value="1"/>
</dbReference>
<keyword evidence="2" id="KW-0413">Isomerase</keyword>
<dbReference type="EMBL" id="NEVM01000001">
    <property type="protein sequence ID" value="OZI38677.1"/>
    <property type="molecule type" value="Genomic_DNA"/>
</dbReference>
<protein>
    <recommendedName>
        <fullName evidence="5">3-methylitaconate isomerase</fullName>
    </recommendedName>
</protein>
<dbReference type="Gene3D" id="3.10.310.10">
    <property type="entry name" value="Diaminopimelate Epimerase, Chain A, domain 1"/>
    <property type="match status" value="2"/>
</dbReference>
<dbReference type="Pfam" id="PF04303">
    <property type="entry name" value="PrpF"/>
    <property type="match status" value="1"/>
</dbReference>
<comment type="similarity">
    <text evidence="1">Belongs to the PrpF family.</text>
</comment>
<organism evidence="3 4">
    <name type="scientific">Bordetella genomosp. 10</name>
    <dbReference type="NCBI Taxonomy" id="1416804"/>
    <lineage>
        <taxon>Bacteria</taxon>
        <taxon>Pseudomonadati</taxon>
        <taxon>Pseudomonadota</taxon>
        <taxon>Betaproteobacteria</taxon>
        <taxon>Burkholderiales</taxon>
        <taxon>Alcaligenaceae</taxon>
        <taxon>Bordetella</taxon>
    </lineage>
</organism>
<evidence type="ECO:0000313" key="4">
    <source>
        <dbReference type="Proteomes" id="UP000216020"/>
    </source>
</evidence>
<comment type="caution">
    <text evidence="3">The sequence shown here is derived from an EMBL/GenBank/DDBJ whole genome shotgun (WGS) entry which is preliminary data.</text>
</comment>
<name>A0A261SNQ8_9BORD</name>
<evidence type="ECO:0008006" key="5">
    <source>
        <dbReference type="Google" id="ProtNLM"/>
    </source>
</evidence>
<gene>
    <name evidence="3" type="ORF">CAL29_07485</name>
</gene>
<sequence length="383" mass="40692">MTTHQIRSSRQRGVRCVILRGGTSKGIYFHDRDLPADAKERDKVLLAAMGSPDPRQIDGLGGADNLTSKIVIVGKSDRPDADVDYTFGQVGIDLPYVSYSANCGNLSAGVGVFAIEEGLVEPVHPVTRVRIFNTNTRQLLVSYVPVDADGAPSVDGDCAIAGVPGASGEIRMDFAATKGASTGKLLPSGNVVDELYIPEFGRKIPVSIVDMAKATVFFHARDAGIRGTESPDEFTPEILDRFWAIRNAAAAHVGLAPESRLPHPVSVLAPTDYVDFMTKKVVPAADVSFVARRVGGPPPRLHKAFAATGAVCTAMAANIPGTIVHAVARPSTDGYVRIGHPTGVFPVRIGLAPNGDIEEVSYVRTARRIMEGTVFVRDSVVKA</sequence>
<evidence type="ECO:0000256" key="2">
    <source>
        <dbReference type="ARBA" id="ARBA00023235"/>
    </source>
</evidence>
<dbReference type="RefSeq" id="WP_094852778.1">
    <property type="nucleotide sequence ID" value="NZ_NEVM01000001.1"/>
</dbReference>
<dbReference type="AlphaFoldDB" id="A0A261SNQ8"/>
<dbReference type="OrthoDB" id="9779763at2"/>
<dbReference type="Proteomes" id="UP000216020">
    <property type="component" value="Unassembled WGS sequence"/>
</dbReference>